<dbReference type="InterPro" id="IPR005814">
    <property type="entry name" value="Aminotrans_3"/>
</dbReference>
<feature type="binding site" evidence="10">
    <location>
        <position position="115"/>
    </location>
    <ligand>
        <name>substrate</name>
    </ligand>
</feature>
<dbReference type="Proteomes" id="UP000069705">
    <property type="component" value="Unassembled WGS sequence"/>
</dbReference>
<keyword evidence="5 10" id="KW-0949">S-adenosyl-L-methionine</keyword>
<dbReference type="GO" id="GO:0004015">
    <property type="term" value="F:adenosylmethionine-8-amino-7-oxononanoate transaminase activity"/>
    <property type="evidence" value="ECO:0007669"/>
    <property type="project" value="UniProtKB-UniRule"/>
</dbReference>
<sequence>MAARGTEPDSVPGSVRGASRVFMVEANLPNIGLPLTFRMCASHPVSKGLGCPTVPELTPAQISAIDAAHIWHPYSAMDADALPPVVAVGAKGAWLTVIDPTDGAPIEVLDAMASWWTAVHGHGHPVLDRAINNQLATMNHVMFGGLTHEPAARLAQLLVELTPEPLETVFFSDSGSVSVEVAVKMALQYWRSLGRGAKHRLMTWRGGYHGDTFTPMSVCDPDGGMHSLWTDVLVPQVFAPPVPAEYQPSYIEAFERQLAEHADELAAVIVEPVVQGAGGMRFHDPRYLSDLRAICDRHDVLLIFDEIATGFGRTGKLFAAEHAGVSPDIMCVGKAMTGGYITLAATLCTREVARTISSGEPGALMHGPTFMANALACAVGVAAVELLVSDDWPARVAEIETGLRAGLEPARVLPGVADVRVLGAIGVIEMSEPVDMKVATLAALRHGVWLRPFGKLIYAMPPFICTPAEVEQITAGMVGVARALT</sequence>
<dbReference type="EMBL" id="BCSZ01000030">
    <property type="protein sequence ID" value="GAT03215.1"/>
    <property type="molecule type" value="Genomic_DNA"/>
</dbReference>
<dbReference type="GO" id="GO:0009102">
    <property type="term" value="P:biotin biosynthetic process"/>
    <property type="evidence" value="ECO:0007669"/>
    <property type="project" value="UniProtKB-UniRule"/>
</dbReference>
<dbReference type="UniPathway" id="UPA00078">
    <property type="reaction ID" value="UER00160"/>
</dbReference>
<evidence type="ECO:0000256" key="4">
    <source>
        <dbReference type="ARBA" id="ARBA00022679"/>
    </source>
</evidence>
<evidence type="ECO:0000256" key="9">
    <source>
        <dbReference type="ARBA" id="ARBA00060970"/>
    </source>
</evidence>
<feature type="binding site" evidence="10">
    <location>
        <position position="208"/>
    </location>
    <ligand>
        <name>substrate</name>
    </ligand>
</feature>
<feature type="binding site" evidence="10">
    <location>
        <position position="451"/>
    </location>
    <ligand>
        <name>substrate</name>
    </ligand>
</feature>
<dbReference type="FunFam" id="3.40.640.10:FF:000041">
    <property type="entry name" value="Adenosylmethionine-8-amino-7-oxononanoate aminotransferase"/>
    <property type="match status" value="1"/>
</dbReference>
<dbReference type="GO" id="GO:0005737">
    <property type="term" value="C:cytoplasm"/>
    <property type="evidence" value="ECO:0007669"/>
    <property type="project" value="UniProtKB-SubCell"/>
</dbReference>
<evidence type="ECO:0000256" key="8">
    <source>
        <dbReference type="ARBA" id="ARBA00048449"/>
    </source>
</evidence>
<evidence type="ECO:0000256" key="3">
    <source>
        <dbReference type="ARBA" id="ARBA00022576"/>
    </source>
</evidence>
<dbReference type="PANTHER" id="PTHR42684">
    <property type="entry name" value="ADENOSYLMETHIONINE-8-AMINO-7-OXONONANOATE AMINOTRANSFERASE"/>
    <property type="match status" value="1"/>
</dbReference>
<evidence type="ECO:0000313" key="11">
    <source>
        <dbReference type="EMBL" id="GAT03215.1"/>
    </source>
</evidence>
<keyword evidence="4 10" id="KW-0808">Transferase</keyword>
<comment type="catalytic activity">
    <reaction evidence="8 10">
        <text>(8S)-8-amino-7-oxononanoate + S-adenosyl-L-methionine = S-adenosyl-4-methylsulfanyl-2-oxobutanoate + (7R,8S)-7,8-diammoniononanoate</text>
        <dbReference type="Rhea" id="RHEA:16861"/>
        <dbReference type="ChEBI" id="CHEBI:16490"/>
        <dbReference type="ChEBI" id="CHEBI:59789"/>
        <dbReference type="ChEBI" id="CHEBI:149468"/>
        <dbReference type="ChEBI" id="CHEBI:149469"/>
        <dbReference type="EC" id="2.6.1.62"/>
    </reaction>
</comment>
<evidence type="ECO:0000256" key="6">
    <source>
        <dbReference type="ARBA" id="ARBA00022756"/>
    </source>
</evidence>
<keyword evidence="7 10" id="KW-0663">Pyridoxal phosphate</keyword>
<keyword evidence="10" id="KW-0963">Cytoplasm</keyword>
<dbReference type="InterPro" id="IPR015424">
    <property type="entry name" value="PyrdxlP-dep_Trfase"/>
</dbReference>
<comment type="subunit">
    <text evidence="10">Homodimer.</text>
</comment>
<feature type="binding site" evidence="10">
    <location>
        <position position="334"/>
    </location>
    <ligand>
        <name>substrate</name>
    </ligand>
</feature>
<comment type="caution">
    <text evidence="11">The sequence shown here is derived from an EMBL/GenBank/DDBJ whole genome shotgun (WGS) entry which is preliminary data.</text>
</comment>
<dbReference type="AlphaFoldDB" id="A0A100WRF5"/>
<name>A0A100WRF5_MYCFO</name>
<feature type="binding site" evidence="10">
    <location>
        <begin position="175"/>
        <end position="176"/>
    </location>
    <ligand>
        <name>pyridoxal 5'-phosphate</name>
        <dbReference type="ChEBI" id="CHEBI:597326"/>
    </ligand>
</feature>
<dbReference type="EC" id="2.6.1.62" evidence="10"/>
<keyword evidence="6 10" id="KW-0093">Biotin biosynthesis</keyword>
<dbReference type="Gene3D" id="3.90.1150.10">
    <property type="entry name" value="Aspartate Aminotransferase, domain 1"/>
    <property type="match status" value="1"/>
</dbReference>
<dbReference type="CDD" id="cd00610">
    <property type="entry name" value="OAT_like"/>
    <property type="match status" value="1"/>
</dbReference>
<evidence type="ECO:0000256" key="7">
    <source>
        <dbReference type="ARBA" id="ARBA00022898"/>
    </source>
</evidence>
<comment type="similarity">
    <text evidence="9 10">Belongs to the class-III pyridoxal-phosphate-dependent aminotransferase family. BioA subfamily.</text>
</comment>
<evidence type="ECO:0000256" key="10">
    <source>
        <dbReference type="HAMAP-Rule" id="MF_00834"/>
    </source>
</evidence>
<feature type="binding site" evidence="10">
    <location>
        <position position="305"/>
    </location>
    <ligand>
        <name>pyridoxal 5'-phosphate</name>
        <dbReference type="ChEBI" id="CHEBI:597326"/>
    </ligand>
</feature>
<comment type="cofactor">
    <cofactor evidence="1 10">
        <name>pyridoxal 5'-phosphate</name>
        <dbReference type="ChEBI" id="CHEBI:597326"/>
    </cofactor>
</comment>
<dbReference type="InterPro" id="IPR005815">
    <property type="entry name" value="BioA"/>
</dbReference>
<dbReference type="NCBIfam" id="TIGR00508">
    <property type="entry name" value="bioA"/>
    <property type="match status" value="1"/>
</dbReference>
<feature type="site" description="Participates in the substrate recognition with KAPA and in a stacking interaction with the adenine ring of SAM" evidence="10">
    <location>
        <position position="74"/>
    </location>
</feature>
<dbReference type="PANTHER" id="PTHR42684:SF17">
    <property type="entry name" value="ADENOSYLMETHIONINE-8-AMINO-7-OXONONANOATE AMINOTRANSFERASE"/>
    <property type="match status" value="1"/>
</dbReference>
<reference evidence="11 12" key="1">
    <citation type="journal article" date="2016" name="Genome Announc.">
        <title>Draft Genome Sequences of Five Rapidly Growing Mycobacterium Species, M. thermoresistibile, M. fortuitum subsp. acetamidolyticum, M. canariasense, M. brisbanense, and M. novocastrense.</title>
        <authorList>
            <person name="Katahira K."/>
            <person name="Ogura Y."/>
            <person name="Gotoh Y."/>
            <person name="Hayashi T."/>
        </authorList>
    </citation>
    <scope>NUCLEOTIDE SEQUENCE [LARGE SCALE GENOMIC DNA]</scope>
    <source>
        <strain evidence="11 12">JCM6368</strain>
    </source>
</reference>
<dbReference type="PROSITE" id="PS00600">
    <property type="entry name" value="AA_TRANSFER_CLASS_3"/>
    <property type="match status" value="1"/>
</dbReference>
<dbReference type="GO" id="GO:0030170">
    <property type="term" value="F:pyridoxal phosphate binding"/>
    <property type="evidence" value="ECO:0007669"/>
    <property type="project" value="UniProtKB-UniRule"/>
</dbReference>
<dbReference type="InterPro" id="IPR015422">
    <property type="entry name" value="PyrdxlP-dep_Trfase_small"/>
</dbReference>
<comment type="subcellular location">
    <subcellularLocation>
        <location evidence="10">Cytoplasm</location>
    </subcellularLocation>
</comment>
<protein>
    <recommendedName>
        <fullName evidence="10">Adenosylmethionine-8-amino-7-oxononanoate aminotransferase</fullName>
        <ecNumber evidence="10">2.6.1.62</ecNumber>
    </recommendedName>
    <alternativeName>
        <fullName evidence="10">7,8-diamino-pelargonic acid aminotransferase</fullName>
        <shortName evidence="10">DAPA AT</shortName>
        <shortName evidence="10">DAPA aminotransferase</shortName>
    </alternativeName>
    <alternativeName>
        <fullName evidence="10">7,8-diaminononanoate synthase</fullName>
        <shortName evidence="10">DANS</shortName>
    </alternativeName>
    <alternativeName>
        <fullName evidence="10">Diaminopelargonic acid synthase</fullName>
    </alternativeName>
</protein>
<feature type="binding site" evidence="10">
    <location>
        <begin position="368"/>
        <end position="369"/>
    </location>
    <ligand>
        <name>pyridoxal 5'-phosphate</name>
        <dbReference type="ChEBI" id="CHEBI:597326"/>
    </ligand>
</feature>
<dbReference type="NCBIfam" id="NF004624">
    <property type="entry name" value="PRK05964.1"/>
    <property type="match status" value="1"/>
</dbReference>
<feature type="binding site" evidence="10">
    <location>
        <position position="367"/>
    </location>
    <ligand>
        <name>substrate</name>
    </ligand>
</feature>
<dbReference type="HAMAP" id="MF_00834">
    <property type="entry name" value="BioA"/>
    <property type="match status" value="1"/>
</dbReference>
<gene>
    <name evidence="10" type="primary">bioA</name>
    <name evidence="11" type="ORF">RMCFA_3327</name>
</gene>
<dbReference type="Gene3D" id="3.40.640.10">
    <property type="entry name" value="Type I PLP-dependent aspartate aminotransferase-like (Major domain)"/>
    <property type="match status" value="1"/>
</dbReference>
<organism evidence="11 12">
    <name type="scientific">Mycolicibacterium fortuitum subsp. acetamidolyticum</name>
    <dbReference type="NCBI Taxonomy" id="144550"/>
    <lineage>
        <taxon>Bacteria</taxon>
        <taxon>Bacillati</taxon>
        <taxon>Actinomycetota</taxon>
        <taxon>Actinomycetes</taxon>
        <taxon>Mycobacteriales</taxon>
        <taxon>Mycobacteriaceae</taxon>
        <taxon>Mycolicibacterium</taxon>
    </lineage>
</organism>
<proteinExistence type="inferred from homology"/>
<feature type="modified residue" description="N6-(pyridoxal phosphate)lysine" evidence="10">
    <location>
        <position position="334"/>
    </location>
</feature>
<evidence type="ECO:0000313" key="12">
    <source>
        <dbReference type="Proteomes" id="UP000069705"/>
    </source>
</evidence>
<dbReference type="Pfam" id="PF00202">
    <property type="entry name" value="Aminotran_3"/>
    <property type="match status" value="1"/>
</dbReference>
<evidence type="ECO:0000256" key="1">
    <source>
        <dbReference type="ARBA" id="ARBA00001933"/>
    </source>
</evidence>
<dbReference type="SUPFAM" id="SSF53383">
    <property type="entry name" value="PLP-dependent transferases"/>
    <property type="match status" value="1"/>
</dbReference>
<reference evidence="12" key="2">
    <citation type="submission" date="2016-02" db="EMBL/GenBank/DDBJ databases">
        <title>Draft genome sequence of five rapidly growing Mycobacterium species.</title>
        <authorList>
            <person name="Katahira K."/>
            <person name="Gotou Y."/>
            <person name="Iida K."/>
            <person name="Ogura Y."/>
            <person name="Hayashi T."/>
        </authorList>
    </citation>
    <scope>NUCLEOTIDE SEQUENCE [LARGE SCALE GENOMIC DNA]</scope>
    <source>
        <strain evidence="12">JCM6368</strain>
    </source>
</reference>
<accession>A0A100WRF5</accession>
<dbReference type="InterPro" id="IPR049704">
    <property type="entry name" value="Aminotrans_3_PPA_site"/>
</dbReference>
<comment type="pathway">
    <text evidence="2 10">Cofactor biosynthesis; biotin biosynthesis; 7,8-diaminononanoate from 8-amino-7-oxononanoate (SAM route): step 1/1.</text>
</comment>
<dbReference type="InterPro" id="IPR015421">
    <property type="entry name" value="PyrdxlP-dep_Trfase_major"/>
</dbReference>
<evidence type="ECO:0000256" key="2">
    <source>
        <dbReference type="ARBA" id="ARBA00005063"/>
    </source>
</evidence>
<keyword evidence="3 10" id="KW-0032">Aminotransferase</keyword>
<comment type="function">
    <text evidence="10">Catalyzes the transfer of the alpha-amino group from S-adenosyl-L-methionine (SAM) to 7-keto-8-aminopelargonic acid (KAPA) to form 7,8-diaminopelargonic acid (DAPA). It is the only aminotransferase known to utilize SAM as an amino donor.</text>
</comment>
<evidence type="ECO:0000256" key="5">
    <source>
        <dbReference type="ARBA" id="ARBA00022691"/>
    </source>
</evidence>